<organism evidence="3 4">
    <name type="scientific">Anguilla anguilla</name>
    <name type="common">European freshwater eel</name>
    <name type="synonym">Muraena anguilla</name>
    <dbReference type="NCBI Taxonomy" id="7936"/>
    <lineage>
        <taxon>Eukaryota</taxon>
        <taxon>Metazoa</taxon>
        <taxon>Chordata</taxon>
        <taxon>Craniata</taxon>
        <taxon>Vertebrata</taxon>
        <taxon>Euteleostomi</taxon>
        <taxon>Actinopterygii</taxon>
        <taxon>Neopterygii</taxon>
        <taxon>Teleostei</taxon>
        <taxon>Anguilliformes</taxon>
        <taxon>Anguillidae</taxon>
        <taxon>Anguilla</taxon>
    </lineage>
</organism>
<dbReference type="PANTHER" id="PTHR45532:SF1">
    <property type="entry name" value="WD REPEAT-CONTAINING PROTEIN 97"/>
    <property type="match status" value="1"/>
</dbReference>
<sequence length="744" mass="82514">MSTETGTGTGRRGQGRGRAAAPRPGPASCLALYSAVTDHKEALEDWQALRGLEDLRAVKRRSRLDARNWFLVMLGQERGCVSVLKWNSGEVLHRAPAHSGQNVTALLADPGNGYLFSAGEDRTVQVWKVCPLAPDCLSPHLSLPCGQPPVRLASLGPLLALALQEPHSATYCLLHVCLETQSTTEHPPSQDHLDCITGLCACPQLGVLASSSRDGTIRIWDDENRLLRILQLNAEPECLAYCRQSGDLLLGIRGDLYRIPKNQLLPSDLHIQEHSALLARSRDLQALQQGAVLPGKKKKKLPATRRMKREAFARYLKLVFPEPLRTEGGAANASLQKSLWGFIPNSVVLAELWPGMMGENALPQTPWALRDGLGLLSENDVGEVKLLVCDDDDDDDDDGGDDSELKLRHLLEKQGALPRPVTPPAPPTRPAVESVQPRFRLLHSSLSPEAFALLLLQKLRCCQAGSRTHILNALMQLLRQGALKNSKQISAGLTDLLQIFATSDMSQEDRRFVCELLKAVVSVGSDSTDTVVELLTILAHKELGLQGAVLRLLKSTGVEEAEPWLSLEVATWRSGTRAEPEHTWAHLRQVAARWLDFWTCKYQQDRALLLKGVEEKQSSAPVDVLRFFCSMQRENQNRPPAPAPAPPAPEGRKDTVLRHQHLHRKPILRLGETHSLARARQTKRAALPPLPHRPLLEGFVPFISLPLPRVSLCPFPCLQDRHWPKGALQRRYFIPEHSCTDYYR</sequence>
<feature type="repeat" description="WD" evidence="1">
    <location>
        <begin position="103"/>
        <end position="129"/>
    </location>
</feature>
<evidence type="ECO:0000256" key="1">
    <source>
        <dbReference type="PROSITE-ProRule" id="PRU00221"/>
    </source>
</evidence>
<accession>A0A9D3S4G2</accession>
<dbReference type="PANTHER" id="PTHR45532">
    <property type="entry name" value="WD REPEAT-CONTAINING PROTEIN 97"/>
    <property type="match status" value="1"/>
</dbReference>
<dbReference type="SUPFAM" id="SSF50978">
    <property type="entry name" value="WD40 repeat-like"/>
    <property type="match status" value="1"/>
</dbReference>
<dbReference type="Gene3D" id="2.130.10.10">
    <property type="entry name" value="YVTN repeat-like/Quinoprotein amine dehydrogenase"/>
    <property type="match status" value="1"/>
</dbReference>
<evidence type="ECO:0000256" key="2">
    <source>
        <dbReference type="SAM" id="MobiDB-lite"/>
    </source>
</evidence>
<dbReference type="PROSITE" id="PS50082">
    <property type="entry name" value="WD_REPEATS_2"/>
    <property type="match status" value="2"/>
</dbReference>
<comment type="caution">
    <text evidence="3">The sequence shown here is derived from an EMBL/GenBank/DDBJ whole genome shotgun (WGS) entry which is preliminary data.</text>
</comment>
<evidence type="ECO:0000313" key="3">
    <source>
        <dbReference type="EMBL" id="KAG5849837.1"/>
    </source>
</evidence>
<evidence type="ECO:0000313" key="4">
    <source>
        <dbReference type="Proteomes" id="UP001044222"/>
    </source>
</evidence>
<dbReference type="AlphaFoldDB" id="A0A9D3S4G2"/>
<feature type="repeat" description="WD" evidence="1">
    <location>
        <begin position="189"/>
        <end position="221"/>
    </location>
</feature>
<dbReference type="InterPro" id="IPR001680">
    <property type="entry name" value="WD40_rpt"/>
</dbReference>
<protein>
    <submittedName>
        <fullName evidence="3">Uncharacterized protein</fullName>
    </submittedName>
</protein>
<dbReference type="Pfam" id="PF00400">
    <property type="entry name" value="WD40"/>
    <property type="match status" value="2"/>
</dbReference>
<dbReference type="Proteomes" id="UP001044222">
    <property type="component" value="Unassembled WGS sequence"/>
</dbReference>
<gene>
    <name evidence="3" type="ORF">ANANG_G00075940</name>
</gene>
<feature type="region of interest" description="Disordered" evidence="2">
    <location>
        <begin position="1"/>
        <end position="25"/>
    </location>
</feature>
<name>A0A9D3S4G2_ANGAN</name>
<keyword evidence="4" id="KW-1185">Reference proteome</keyword>
<dbReference type="InterPro" id="IPR036322">
    <property type="entry name" value="WD40_repeat_dom_sf"/>
</dbReference>
<reference evidence="3" key="1">
    <citation type="submission" date="2021-01" db="EMBL/GenBank/DDBJ databases">
        <title>A chromosome-scale assembly of European eel, Anguilla anguilla.</title>
        <authorList>
            <person name="Henkel C."/>
            <person name="Jong-Raadsen S.A."/>
            <person name="Dufour S."/>
            <person name="Weltzien F.-A."/>
            <person name="Palstra A.P."/>
            <person name="Pelster B."/>
            <person name="Spaink H.P."/>
            <person name="Van Den Thillart G.E."/>
            <person name="Jansen H."/>
            <person name="Zahm M."/>
            <person name="Klopp C."/>
            <person name="Cedric C."/>
            <person name="Louis A."/>
            <person name="Berthelot C."/>
            <person name="Parey E."/>
            <person name="Roest Crollius H."/>
            <person name="Montfort J."/>
            <person name="Robinson-Rechavi M."/>
            <person name="Bucao C."/>
            <person name="Bouchez O."/>
            <person name="Gislard M."/>
            <person name="Lluch J."/>
            <person name="Milhes M."/>
            <person name="Lampietro C."/>
            <person name="Lopez Roques C."/>
            <person name="Donnadieu C."/>
            <person name="Braasch I."/>
            <person name="Desvignes T."/>
            <person name="Postlethwait J."/>
            <person name="Bobe J."/>
            <person name="Guiguen Y."/>
            <person name="Dirks R."/>
        </authorList>
    </citation>
    <scope>NUCLEOTIDE SEQUENCE</scope>
    <source>
        <strain evidence="3">Tag_6206</strain>
        <tissue evidence="3">Liver</tissue>
    </source>
</reference>
<dbReference type="PROSITE" id="PS50294">
    <property type="entry name" value="WD_REPEATS_REGION"/>
    <property type="match status" value="1"/>
</dbReference>
<dbReference type="SMART" id="SM00320">
    <property type="entry name" value="WD40"/>
    <property type="match status" value="2"/>
</dbReference>
<keyword evidence="1" id="KW-0853">WD repeat</keyword>
<proteinExistence type="predicted"/>
<dbReference type="InterPro" id="IPR015943">
    <property type="entry name" value="WD40/YVTN_repeat-like_dom_sf"/>
</dbReference>
<dbReference type="EMBL" id="JAFIRN010000004">
    <property type="protein sequence ID" value="KAG5849837.1"/>
    <property type="molecule type" value="Genomic_DNA"/>
</dbReference>